<dbReference type="Proteomes" id="UP001595765">
    <property type="component" value="Unassembled WGS sequence"/>
</dbReference>
<gene>
    <name evidence="1" type="ORF">ACFO3J_24040</name>
</gene>
<dbReference type="EMBL" id="JBHSBB010000014">
    <property type="protein sequence ID" value="MFC4034522.1"/>
    <property type="molecule type" value="Genomic_DNA"/>
</dbReference>
<dbReference type="RefSeq" id="WP_386432767.1">
    <property type="nucleotide sequence ID" value="NZ_JBHSBB010000014.1"/>
</dbReference>
<accession>A0ABV8HRC1</accession>
<reference evidence="2" key="1">
    <citation type="journal article" date="2019" name="Int. J. Syst. Evol. Microbiol.">
        <title>The Global Catalogue of Microorganisms (GCM) 10K type strain sequencing project: providing services to taxonomists for standard genome sequencing and annotation.</title>
        <authorList>
            <consortium name="The Broad Institute Genomics Platform"/>
            <consortium name="The Broad Institute Genome Sequencing Center for Infectious Disease"/>
            <person name="Wu L."/>
            <person name="Ma J."/>
        </authorList>
    </citation>
    <scope>NUCLEOTIDE SEQUENCE [LARGE SCALE GENOMIC DNA]</scope>
    <source>
        <strain evidence="2">CGMCC 4.7237</strain>
    </source>
</reference>
<sequence>MARLPAAQPGPTRNQVIMYCSTLGAAVLLVLLGHQGDAEVYAVTGPFIAWGYDLTNRRG</sequence>
<evidence type="ECO:0000313" key="2">
    <source>
        <dbReference type="Proteomes" id="UP001595765"/>
    </source>
</evidence>
<proteinExistence type="predicted"/>
<keyword evidence="2" id="KW-1185">Reference proteome</keyword>
<protein>
    <submittedName>
        <fullName evidence="1">Uncharacterized protein</fullName>
    </submittedName>
</protein>
<name>A0ABV8HRC1_9ACTN</name>
<organism evidence="1 2">
    <name type="scientific">Streptomyces polygonati</name>
    <dbReference type="NCBI Taxonomy" id="1617087"/>
    <lineage>
        <taxon>Bacteria</taxon>
        <taxon>Bacillati</taxon>
        <taxon>Actinomycetota</taxon>
        <taxon>Actinomycetes</taxon>
        <taxon>Kitasatosporales</taxon>
        <taxon>Streptomycetaceae</taxon>
        <taxon>Streptomyces</taxon>
    </lineage>
</organism>
<comment type="caution">
    <text evidence="1">The sequence shown here is derived from an EMBL/GenBank/DDBJ whole genome shotgun (WGS) entry which is preliminary data.</text>
</comment>
<evidence type="ECO:0000313" key="1">
    <source>
        <dbReference type="EMBL" id="MFC4034522.1"/>
    </source>
</evidence>